<evidence type="ECO:0000313" key="3">
    <source>
        <dbReference type="Proteomes" id="UP001341281"/>
    </source>
</evidence>
<evidence type="ECO:0000313" key="2">
    <source>
        <dbReference type="EMBL" id="WVZ58491.1"/>
    </source>
</evidence>
<proteinExistence type="predicted"/>
<dbReference type="EMBL" id="CP144746">
    <property type="protein sequence ID" value="WVZ58491.1"/>
    <property type="molecule type" value="Genomic_DNA"/>
</dbReference>
<dbReference type="Proteomes" id="UP001341281">
    <property type="component" value="Chromosome 02"/>
</dbReference>
<dbReference type="Pfam" id="PF17921">
    <property type="entry name" value="Integrase_H2C2"/>
    <property type="match status" value="1"/>
</dbReference>
<dbReference type="Gene3D" id="1.10.340.70">
    <property type="match status" value="1"/>
</dbReference>
<sequence>MIRSLAGTEEKWKEIRDKKGVENVVADHLSRMNHGKDGPPIEDALRDDILYAVLDKDLWMRDVIRAIRGEPLPHLNCNSKRRVLAEAKKYCWNAPYLYRYGSDGVLRRCVPAEKREEILRKCHSAEYGGHHGHFRTQAKIWGSGFYWPEMHEDARKS</sequence>
<dbReference type="AlphaFoldDB" id="A0AAQ3WDY5"/>
<dbReference type="InterPro" id="IPR041588">
    <property type="entry name" value="Integrase_H2C2"/>
</dbReference>
<reference evidence="2 3" key="1">
    <citation type="submission" date="2024-02" db="EMBL/GenBank/DDBJ databases">
        <title>High-quality chromosome-scale genome assembly of Pensacola bahiagrass (Paspalum notatum Flugge var. saurae).</title>
        <authorList>
            <person name="Vega J.M."/>
            <person name="Podio M."/>
            <person name="Orjuela J."/>
            <person name="Siena L.A."/>
            <person name="Pessino S.C."/>
            <person name="Combes M.C."/>
            <person name="Mariac C."/>
            <person name="Albertini E."/>
            <person name="Pupilli F."/>
            <person name="Ortiz J.P.A."/>
            <person name="Leblanc O."/>
        </authorList>
    </citation>
    <scope>NUCLEOTIDE SEQUENCE [LARGE SCALE GENOMIC DNA]</scope>
    <source>
        <strain evidence="2">R1</strain>
        <tissue evidence="2">Leaf</tissue>
    </source>
</reference>
<protein>
    <recommendedName>
        <fullName evidence="1">Integrase zinc-binding domain-containing protein</fullName>
    </recommendedName>
</protein>
<accession>A0AAQ3WDY5</accession>
<keyword evidence="3" id="KW-1185">Reference proteome</keyword>
<evidence type="ECO:0000259" key="1">
    <source>
        <dbReference type="Pfam" id="PF17921"/>
    </source>
</evidence>
<organism evidence="2 3">
    <name type="scientific">Paspalum notatum var. saurae</name>
    <dbReference type="NCBI Taxonomy" id="547442"/>
    <lineage>
        <taxon>Eukaryota</taxon>
        <taxon>Viridiplantae</taxon>
        <taxon>Streptophyta</taxon>
        <taxon>Embryophyta</taxon>
        <taxon>Tracheophyta</taxon>
        <taxon>Spermatophyta</taxon>
        <taxon>Magnoliopsida</taxon>
        <taxon>Liliopsida</taxon>
        <taxon>Poales</taxon>
        <taxon>Poaceae</taxon>
        <taxon>PACMAD clade</taxon>
        <taxon>Panicoideae</taxon>
        <taxon>Andropogonodae</taxon>
        <taxon>Paspaleae</taxon>
        <taxon>Paspalinae</taxon>
        <taxon>Paspalum</taxon>
    </lineage>
</organism>
<gene>
    <name evidence="2" type="ORF">U9M48_008763</name>
</gene>
<feature type="domain" description="Integrase zinc-binding" evidence="1">
    <location>
        <begin position="110"/>
        <end position="156"/>
    </location>
</feature>
<name>A0AAQ3WDY5_PASNO</name>